<dbReference type="OrthoDB" id="10556967at2759"/>
<dbReference type="AlphaFoldDB" id="A0A8X6YSE5"/>
<name>A0A8X6YSE5_9ARAC</name>
<dbReference type="EMBL" id="BMAV01021007">
    <property type="protein sequence ID" value="GFY74864.1"/>
    <property type="molecule type" value="Genomic_DNA"/>
</dbReference>
<comment type="caution">
    <text evidence="1">The sequence shown here is derived from an EMBL/GenBank/DDBJ whole genome shotgun (WGS) entry which is preliminary data.</text>
</comment>
<reference evidence="1" key="1">
    <citation type="submission" date="2020-08" db="EMBL/GenBank/DDBJ databases">
        <title>Multicomponent nature underlies the extraordinary mechanical properties of spider dragline silk.</title>
        <authorList>
            <person name="Kono N."/>
            <person name="Nakamura H."/>
            <person name="Mori M."/>
            <person name="Yoshida Y."/>
            <person name="Ohtoshi R."/>
            <person name="Malay A.D."/>
            <person name="Moran D.A.P."/>
            <person name="Tomita M."/>
            <person name="Numata K."/>
            <person name="Arakawa K."/>
        </authorList>
    </citation>
    <scope>NUCLEOTIDE SEQUENCE</scope>
</reference>
<keyword evidence="2" id="KW-1185">Reference proteome</keyword>
<dbReference type="Proteomes" id="UP000886998">
    <property type="component" value="Unassembled WGS sequence"/>
</dbReference>
<evidence type="ECO:0000313" key="2">
    <source>
        <dbReference type="Proteomes" id="UP000886998"/>
    </source>
</evidence>
<sequence>MLARSWCGVIVFRRTSGLKRICFRNWKCVYVDDNERSEETKHFTLKDIEKCWGTEKQIESYFLANNSLPEREREEFLKTNLQNCLSAYQEIYKEWKSKIKQSLMTDILKPKPTGSAMEFVDETSSNHVIRPVKRSLASIICED</sequence>
<protein>
    <submittedName>
        <fullName evidence="1">Uncharacterized protein</fullName>
    </submittedName>
</protein>
<gene>
    <name evidence="1" type="ORF">TNIN_50641</name>
</gene>
<accession>A0A8X6YSE5</accession>
<organism evidence="1 2">
    <name type="scientific">Trichonephila inaurata madagascariensis</name>
    <dbReference type="NCBI Taxonomy" id="2747483"/>
    <lineage>
        <taxon>Eukaryota</taxon>
        <taxon>Metazoa</taxon>
        <taxon>Ecdysozoa</taxon>
        <taxon>Arthropoda</taxon>
        <taxon>Chelicerata</taxon>
        <taxon>Arachnida</taxon>
        <taxon>Araneae</taxon>
        <taxon>Araneomorphae</taxon>
        <taxon>Entelegynae</taxon>
        <taxon>Araneoidea</taxon>
        <taxon>Nephilidae</taxon>
        <taxon>Trichonephila</taxon>
        <taxon>Trichonephila inaurata</taxon>
    </lineage>
</organism>
<proteinExistence type="predicted"/>
<evidence type="ECO:0000313" key="1">
    <source>
        <dbReference type="EMBL" id="GFY74864.1"/>
    </source>
</evidence>